<evidence type="ECO:0000313" key="3">
    <source>
        <dbReference type="Proteomes" id="UP000031668"/>
    </source>
</evidence>
<keyword evidence="1" id="KW-0812">Transmembrane</keyword>
<name>A0A0C2JM23_THEKT</name>
<sequence>MHERGGIYSSHQGPGPRIPDLHGVVIIEDRTGPGFSITHTSYEHPLAWIVPLAIFSILVGGGLLALLLWCLLRRQKVDGDVRRRRPAPAPAHQDIEGMRYDVETECVTRQNGFDGSFDPTCQSGQIDRI</sequence>
<evidence type="ECO:0000313" key="2">
    <source>
        <dbReference type="EMBL" id="KII70433.1"/>
    </source>
</evidence>
<keyword evidence="3" id="KW-1185">Reference proteome</keyword>
<accession>A0A0C2JM23</accession>
<dbReference type="AlphaFoldDB" id="A0A0C2JM23"/>
<evidence type="ECO:0000256" key="1">
    <source>
        <dbReference type="SAM" id="Phobius"/>
    </source>
</evidence>
<feature type="transmembrane region" description="Helical" evidence="1">
    <location>
        <begin position="48"/>
        <end position="72"/>
    </location>
</feature>
<protein>
    <submittedName>
        <fullName evidence="2">Uncharacterized protein</fullName>
    </submittedName>
</protein>
<dbReference type="Proteomes" id="UP000031668">
    <property type="component" value="Unassembled WGS sequence"/>
</dbReference>
<organism evidence="2 3">
    <name type="scientific">Thelohanellus kitauei</name>
    <name type="common">Myxosporean</name>
    <dbReference type="NCBI Taxonomy" id="669202"/>
    <lineage>
        <taxon>Eukaryota</taxon>
        <taxon>Metazoa</taxon>
        <taxon>Cnidaria</taxon>
        <taxon>Myxozoa</taxon>
        <taxon>Myxosporea</taxon>
        <taxon>Bivalvulida</taxon>
        <taxon>Platysporina</taxon>
        <taxon>Myxobolidae</taxon>
        <taxon>Thelohanellus</taxon>
    </lineage>
</organism>
<proteinExistence type="predicted"/>
<keyword evidence="1" id="KW-0472">Membrane</keyword>
<keyword evidence="1" id="KW-1133">Transmembrane helix</keyword>
<reference evidence="2 3" key="1">
    <citation type="journal article" date="2014" name="Genome Biol. Evol.">
        <title>The genome of the myxosporean Thelohanellus kitauei shows adaptations to nutrient acquisition within its fish host.</title>
        <authorList>
            <person name="Yang Y."/>
            <person name="Xiong J."/>
            <person name="Zhou Z."/>
            <person name="Huo F."/>
            <person name="Miao W."/>
            <person name="Ran C."/>
            <person name="Liu Y."/>
            <person name="Zhang J."/>
            <person name="Feng J."/>
            <person name="Wang M."/>
            <person name="Wang M."/>
            <person name="Wang L."/>
            <person name="Yao B."/>
        </authorList>
    </citation>
    <scope>NUCLEOTIDE SEQUENCE [LARGE SCALE GENOMIC DNA]</scope>
    <source>
        <strain evidence="2">Wuqing</strain>
    </source>
</reference>
<comment type="caution">
    <text evidence="2">The sequence shown here is derived from an EMBL/GenBank/DDBJ whole genome shotgun (WGS) entry which is preliminary data.</text>
</comment>
<gene>
    <name evidence="2" type="ORF">RF11_09696</name>
</gene>
<dbReference type="EMBL" id="JWZT01002080">
    <property type="protein sequence ID" value="KII70433.1"/>
    <property type="molecule type" value="Genomic_DNA"/>
</dbReference>